<name>A0AAD9LH49_BABDI</name>
<keyword evidence="2 7" id="KW-0808">Transferase</keyword>
<keyword evidence="4 7" id="KW-1133">Transmembrane helix</keyword>
<sequence>MQRHLMCCVLRDVNHRANGHTYYRRNGFTLPLHIAQLGTLTIGVLLCNGLIFSILPCIPQPYFPYSVAIFCSLLFLVCTLFIAVAHSNPVDPVALEVIGARREGKIEASLKYGSDAICHVCGTSDSTSKHCNICNKCVLRYDHHCVWINNCVGARNYHLFIAFVGACTALVTSTAAVGCAVVIADATSLVPRNAWINTYGSLNTAAFYSSIYAVTISCLILAGLLWQLLLLHCYLIHKKLTTYEYFIKQFSENADDNVPMWRRCIEKVVIDRK</sequence>
<evidence type="ECO:0000256" key="4">
    <source>
        <dbReference type="ARBA" id="ARBA00022989"/>
    </source>
</evidence>
<comment type="caution">
    <text evidence="9">The sequence shown here is derived from an EMBL/GenBank/DDBJ whole genome shotgun (WGS) entry which is preliminary data.</text>
</comment>
<comment type="similarity">
    <text evidence="7">Belongs to the DHHC palmitoyltransferase family.</text>
</comment>
<evidence type="ECO:0000259" key="8">
    <source>
        <dbReference type="Pfam" id="PF01529"/>
    </source>
</evidence>
<keyword evidence="6 7" id="KW-0012">Acyltransferase</keyword>
<feature type="domain" description="Palmitoyltransferase DHHC" evidence="8">
    <location>
        <begin position="115"/>
        <end position="248"/>
    </location>
</feature>
<comment type="catalytic activity">
    <reaction evidence="7">
        <text>L-cysteinyl-[protein] + hexadecanoyl-CoA = S-hexadecanoyl-L-cysteinyl-[protein] + CoA</text>
        <dbReference type="Rhea" id="RHEA:36683"/>
        <dbReference type="Rhea" id="RHEA-COMP:10131"/>
        <dbReference type="Rhea" id="RHEA-COMP:11032"/>
        <dbReference type="ChEBI" id="CHEBI:29950"/>
        <dbReference type="ChEBI" id="CHEBI:57287"/>
        <dbReference type="ChEBI" id="CHEBI:57379"/>
        <dbReference type="ChEBI" id="CHEBI:74151"/>
        <dbReference type="EC" id="2.3.1.225"/>
    </reaction>
</comment>
<dbReference type="EMBL" id="JAHBMH010000044">
    <property type="protein sequence ID" value="KAK1936186.1"/>
    <property type="molecule type" value="Genomic_DNA"/>
</dbReference>
<reference evidence="9" key="2">
    <citation type="submission" date="2021-05" db="EMBL/GenBank/DDBJ databases">
        <authorList>
            <person name="Pain A."/>
        </authorList>
    </citation>
    <scope>NUCLEOTIDE SEQUENCE</scope>
    <source>
        <strain evidence="9">1802A</strain>
    </source>
</reference>
<dbReference type="GO" id="GO:0016020">
    <property type="term" value="C:membrane"/>
    <property type="evidence" value="ECO:0007669"/>
    <property type="project" value="UniProtKB-SubCell"/>
</dbReference>
<feature type="transmembrane region" description="Helical" evidence="7">
    <location>
        <begin position="204"/>
        <end position="231"/>
    </location>
</feature>
<evidence type="ECO:0000256" key="6">
    <source>
        <dbReference type="ARBA" id="ARBA00023315"/>
    </source>
</evidence>
<comment type="domain">
    <text evidence="7">The DHHC domain is required for palmitoyltransferase activity.</text>
</comment>
<reference evidence="9" key="1">
    <citation type="journal article" date="2014" name="Nucleic Acids Res.">
        <title>The evolutionary dynamics of variant antigen genes in Babesia reveal a history of genomic innovation underlying host-parasite interaction.</title>
        <authorList>
            <person name="Jackson A.P."/>
            <person name="Otto T.D."/>
            <person name="Darby A."/>
            <person name="Ramaprasad A."/>
            <person name="Xia D."/>
            <person name="Echaide I.E."/>
            <person name="Farber M."/>
            <person name="Gahlot S."/>
            <person name="Gamble J."/>
            <person name="Gupta D."/>
            <person name="Gupta Y."/>
            <person name="Jackson L."/>
            <person name="Malandrin L."/>
            <person name="Malas T.B."/>
            <person name="Moussa E."/>
            <person name="Nair M."/>
            <person name="Reid A.J."/>
            <person name="Sanders M."/>
            <person name="Sharma J."/>
            <person name="Tracey A."/>
            <person name="Quail M.A."/>
            <person name="Weir W."/>
            <person name="Wastling J.M."/>
            <person name="Hall N."/>
            <person name="Willadsen P."/>
            <person name="Lingelbach K."/>
            <person name="Shiels B."/>
            <person name="Tait A."/>
            <person name="Berriman M."/>
            <person name="Allred D.R."/>
            <person name="Pain A."/>
        </authorList>
    </citation>
    <scope>NUCLEOTIDE SEQUENCE</scope>
    <source>
        <strain evidence="9">1802A</strain>
    </source>
</reference>
<dbReference type="AlphaFoldDB" id="A0AAD9LH49"/>
<dbReference type="InterPro" id="IPR001594">
    <property type="entry name" value="Palmitoyltrfase_DHHC"/>
</dbReference>
<gene>
    <name evidence="9" type="ORF">X943_001920</name>
</gene>
<keyword evidence="10" id="KW-1185">Reference proteome</keyword>
<evidence type="ECO:0000313" key="10">
    <source>
        <dbReference type="Proteomes" id="UP001195914"/>
    </source>
</evidence>
<dbReference type="GO" id="GO:0006612">
    <property type="term" value="P:protein targeting to membrane"/>
    <property type="evidence" value="ECO:0007669"/>
    <property type="project" value="TreeGrafter"/>
</dbReference>
<accession>A0AAD9LH49</accession>
<dbReference type="GO" id="GO:0005783">
    <property type="term" value="C:endoplasmic reticulum"/>
    <property type="evidence" value="ECO:0007669"/>
    <property type="project" value="TreeGrafter"/>
</dbReference>
<keyword evidence="5 7" id="KW-0472">Membrane</keyword>
<evidence type="ECO:0000256" key="3">
    <source>
        <dbReference type="ARBA" id="ARBA00022692"/>
    </source>
</evidence>
<comment type="subcellular location">
    <subcellularLocation>
        <location evidence="1">Membrane</location>
        <topology evidence="1">Multi-pass membrane protein</topology>
    </subcellularLocation>
</comment>
<evidence type="ECO:0000256" key="7">
    <source>
        <dbReference type="RuleBase" id="RU079119"/>
    </source>
</evidence>
<organism evidence="9 10">
    <name type="scientific">Babesia divergens</name>
    <dbReference type="NCBI Taxonomy" id="32595"/>
    <lineage>
        <taxon>Eukaryota</taxon>
        <taxon>Sar</taxon>
        <taxon>Alveolata</taxon>
        <taxon>Apicomplexa</taxon>
        <taxon>Aconoidasida</taxon>
        <taxon>Piroplasmida</taxon>
        <taxon>Babesiidae</taxon>
        <taxon>Babesia</taxon>
    </lineage>
</organism>
<evidence type="ECO:0000256" key="2">
    <source>
        <dbReference type="ARBA" id="ARBA00022679"/>
    </source>
</evidence>
<evidence type="ECO:0000256" key="1">
    <source>
        <dbReference type="ARBA" id="ARBA00004141"/>
    </source>
</evidence>
<feature type="transmembrane region" description="Helical" evidence="7">
    <location>
        <begin position="62"/>
        <end position="85"/>
    </location>
</feature>
<dbReference type="PROSITE" id="PS50216">
    <property type="entry name" value="DHHC"/>
    <property type="match status" value="1"/>
</dbReference>
<dbReference type="EC" id="2.3.1.225" evidence="7"/>
<feature type="transmembrane region" description="Helical" evidence="7">
    <location>
        <begin position="159"/>
        <end position="184"/>
    </location>
</feature>
<proteinExistence type="inferred from homology"/>
<dbReference type="Pfam" id="PF01529">
    <property type="entry name" value="DHHC"/>
    <property type="match status" value="1"/>
</dbReference>
<dbReference type="InterPro" id="IPR039859">
    <property type="entry name" value="PFA4/ZDH16/20/ERF2-like"/>
</dbReference>
<dbReference type="PANTHER" id="PTHR22883:SF203">
    <property type="entry name" value="PALMITOYLTRANSFERASE"/>
    <property type="match status" value="1"/>
</dbReference>
<dbReference type="Proteomes" id="UP001195914">
    <property type="component" value="Unassembled WGS sequence"/>
</dbReference>
<dbReference type="GO" id="GO:0005794">
    <property type="term" value="C:Golgi apparatus"/>
    <property type="evidence" value="ECO:0007669"/>
    <property type="project" value="TreeGrafter"/>
</dbReference>
<evidence type="ECO:0000313" key="9">
    <source>
        <dbReference type="EMBL" id="KAK1936186.1"/>
    </source>
</evidence>
<protein>
    <recommendedName>
        <fullName evidence="7">Palmitoyltransferase</fullName>
        <ecNumber evidence="7">2.3.1.225</ecNumber>
    </recommendedName>
</protein>
<evidence type="ECO:0000256" key="5">
    <source>
        <dbReference type="ARBA" id="ARBA00023136"/>
    </source>
</evidence>
<keyword evidence="3 7" id="KW-0812">Transmembrane</keyword>
<feature type="transmembrane region" description="Helical" evidence="7">
    <location>
        <begin position="34"/>
        <end position="56"/>
    </location>
</feature>
<dbReference type="GO" id="GO:0019706">
    <property type="term" value="F:protein-cysteine S-palmitoyltransferase activity"/>
    <property type="evidence" value="ECO:0007669"/>
    <property type="project" value="UniProtKB-EC"/>
</dbReference>
<dbReference type="PANTHER" id="PTHR22883">
    <property type="entry name" value="ZINC FINGER DHHC DOMAIN CONTAINING PROTEIN"/>
    <property type="match status" value="1"/>
</dbReference>